<evidence type="ECO:0000256" key="1">
    <source>
        <dbReference type="SAM" id="Phobius"/>
    </source>
</evidence>
<protein>
    <submittedName>
        <fullName evidence="2">Uncharacterized protein</fullName>
    </submittedName>
</protein>
<feature type="transmembrane region" description="Helical" evidence="1">
    <location>
        <begin position="47"/>
        <end position="65"/>
    </location>
</feature>
<dbReference type="Proteomes" id="UP000186373">
    <property type="component" value="Unassembled WGS sequence"/>
</dbReference>
<name>A0A1N7KL06_9FLAO</name>
<reference evidence="3" key="1">
    <citation type="submission" date="2017-01" db="EMBL/GenBank/DDBJ databases">
        <authorList>
            <person name="Varghese N."/>
            <person name="Submissions S."/>
        </authorList>
    </citation>
    <scope>NUCLEOTIDE SEQUENCE [LARGE SCALE GENOMIC DNA]</scope>
    <source>
        <strain evidence="3">DSM 17126</strain>
    </source>
</reference>
<keyword evidence="1" id="KW-1133">Transmembrane helix</keyword>
<proteinExistence type="predicted"/>
<dbReference type="RefSeq" id="WP_076510741.1">
    <property type="nucleotide sequence ID" value="NZ_FTNY01000012.1"/>
</dbReference>
<keyword evidence="1" id="KW-0472">Membrane</keyword>
<keyword evidence="1" id="KW-0812">Transmembrane</keyword>
<evidence type="ECO:0000313" key="2">
    <source>
        <dbReference type="EMBL" id="SIS62194.1"/>
    </source>
</evidence>
<accession>A0A1N7KL06</accession>
<sequence>MVKEKLMSLKGIGVILLGALGMMMIMLLIDINFYNDTSYTKGELNKIIFWAFIKGLVFSVGVNIAKNYFSKLKDR</sequence>
<dbReference type="AlphaFoldDB" id="A0A1N7KL06"/>
<evidence type="ECO:0000313" key="3">
    <source>
        <dbReference type="Proteomes" id="UP000186373"/>
    </source>
</evidence>
<feature type="transmembrane region" description="Helical" evidence="1">
    <location>
        <begin position="12"/>
        <end position="35"/>
    </location>
</feature>
<organism evidence="2 3">
    <name type="scientific">Chryseobacterium shigense</name>
    <dbReference type="NCBI Taxonomy" id="297244"/>
    <lineage>
        <taxon>Bacteria</taxon>
        <taxon>Pseudomonadati</taxon>
        <taxon>Bacteroidota</taxon>
        <taxon>Flavobacteriia</taxon>
        <taxon>Flavobacteriales</taxon>
        <taxon>Weeksellaceae</taxon>
        <taxon>Chryseobacterium group</taxon>
        <taxon>Chryseobacterium</taxon>
    </lineage>
</organism>
<keyword evidence="3" id="KW-1185">Reference proteome</keyword>
<gene>
    <name evidence="2" type="ORF">SAMN05421639_11212</name>
</gene>
<dbReference type="EMBL" id="FTNY01000012">
    <property type="protein sequence ID" value="SIS62194.1"/>
    <property type="molecule type" value="Genomic_DNA"/>
</dbReference>